<accession>A0A849IGW6</accession>
<sequence length="76" mass="8849">MTRQEIEAVFERVKTWPPERQEDAVRILLRMEEIDAEGSGLSEEDLAALEEAEMEIERGEVASDEEVRALLDRYRL</sequence>
<reference evidence="1 2" key="1">
    <citation type="submission" date="2020-04" db="EMBL/GenBank/DDBJ databases">
        <title>Enterovirga sp. isolate from soil.</title>
        <authorList>
            <person name="Chea S."/>
            <person name="Kim D.-U."/>
        </authorList>
    </citation>
    <scope>NUCLEOTIDE SEQUENCE [LARGE SCALE GENOMIC DNA]</scope>
    <source>
        <strain evidence="1 2">DB1703</strain>
    </source>
</reference>
<name>A0A849IGW6_9HYPH</name>
<gene>
    <name evidence="1" type="ORF">HJG44_12310</name>
</gene>
<proteinExistence type="predicted"/>
<keyword evidence="2" id="KW-1185">Reference proteome</keyword>
<dbReference type="EMBL" id="JABEPP010000003">
    <property type="protein sequence ID" value="NNM73163.1"/>
    <property type="molecule type" value="Genomic_DNA"/>
</dbReference>
<organism evidence="1 2">
    <name type="scientific">Enterovirga aerilata</name>
    <dbReference type="NCBI Taxonomy" id="2730920"/>
    <lineage>
        <taxon>Bacteria</taxon>
        <taxon>Pseudomonadati</taxon>
        <taxon>Pseudomonadota</taxon>
        <taxon>Alphaproteobacteria</taxon>
        <taxon>Hyphomicrobiales</taxon>
        <taxon>Methylobacteriaceae</taxon>
        <taxon>Enterovirga</taxon>
    </lineage>
</organism>
<dbReference type="Proteomes" id="UP000564885">
    <property type="component" value="Unassembled WGS sequence"/>
</dbReference>
<evidence type="ECO:0000313" key="1">
    <source>
        <dbReference type="EMBL" id="NNM73163.1"/>
    </source>
</evidence>
<comment type="caution">
    <text evidence="1">The sequence shown here is derived from an EMBL/GenBank/DDBJ whole genome shotgun (WGS) entry which is preliminary data.</text>
</comment>
<dbReference type="RefSeq" id="WP_171218653.1">
    <property type="nucleotide sequence ID" value="NZ_JABEPP010000003.1"/>
</dbReference>
<evidence type="ECO:0000313" key="2">
    <source>
        <dbReference type="Proteomes" id="UP000564885"/>
    </source>
</evidence>
<protein>
    <submittedName>
        <fullName evidence="1">Uncharacterized protein</fullName>
    </submittedName>
</protein>
<dbReference type="AlphaFoldDB" id="A0A849IGW6"/>